<dbReference type="RefSeq" id="WP_200821709.1">
    <property type="nucleotide sequence ID" value="NZ_FCNW02000009.1"/>
</dbReference>
<dbReference type="AlphaFoldDB" id="A0A158GSU1"/>
<accession>A0A158GSU1</accession>
<dbReference type="Proteomes" id="UP000054977">
    <property type="component" value="Unassembled WGS sequence"/>
</dbReference>
<name>A0A158GSU1_9BURK</name>
<keyword evidence="3" id="KW-1185">Reference proteome</keyword>
<feature type="compositionally biased region" description="Basic and acidic residues" evidence="1">
    <location>
        <begin position="39"/>
        <end position="48"/>
    </location>
</feature>
<dbReference type="EMBL" id="FCNW02000009">
    <property type="protein sequence ID" value="SAL34937.1"/>
    <property type="molecule type" value="Genomic_DNA"/>
</dbReference>
<feature type="compositionally biased region" description="Acidic residues" evidence="1">
    <location>
        <begin position="14"/>
        <end position="26"/>
    </location>
</feature>
<gene>
    <name evidence="2" type="ORF">AWB65_02442</name>
</gene>
<proteinExistence type="predicted"/>
<evidence type="ECO:0000256" key="1">
    <source>
        <dbReference type="SAM" id="MobiDB-lite"/>
    </source>
</evidence>
<comment type="caution">
    <text evidence="2">The sequence shown here is derived from an EMBL/GenBank/DDBJ whole genome shotgun (WGS) entry which is preliminary data.</text>
</comment>
<protein>
    <submittedName>
        <fullName evidence="2">Uncharacterized protein</fullName>
    </submittedName>
</protein>
<organism evidence="2 3">
    <name type="scientific">Caballeronia humi</name>
    <dbReference type="NCBI Taxonomy" id="326474"/>
    <lineage>
        <taxon>Bacteria</taxon>
        <taxon>Pseudomonadati</taxon>
        <taxon>Pseudomonadota</taxon>
        <taxon>Betaproteobacteria</taxon>
        <taxon>Burkholderiales</taxon>
        <taxon>Burkholderiaceae</taxon>
        <taxon>Caballeronia</taxon>
    </lineage>
</organism>
<feature type="region of interest" description="Disordered" evidence="1">
    <location>
        <begin position="1"/>
        <end position="48"/>
    </location>
</feature>
<sequence length="48" mass="5272">MTKPKTEAPAEDAPLSEEERLDEALEESFPASDPIAVHPEPEEKPAKN</sequence>
<reference evidence="2" key="1">
    <citation type="submission" date="2016-01" db="EMBL/GenBank/DDBJ databases">
        <authorList>
            <person name="Peeters C."/>
        </authorList>
    </citation>
    <scope>NUCLEOTIDE SEQUENCE [LARGE SCALE GENOMIC DNA]</scope>
    <source>
        <strain evidence="2">LMG 22934</strain>
    </source>
</reference>
<evidence type="ECO:0000313" key="3">
    <source>
        <dbReference type="Proteomes" id="UP000054977"/>
    </source>
</evidence>
<evidence type="ECO:0000313" key="2">
    <source>
        <dbReference type="EMBL" id="SAL34937.1"/>
    </source>
</evidence>